<dbReference type="PANTHER" id="PTHR31636">
    <property type="entry name" value="OSJNBA0084A10.13 PROTEIN-RELATED"/>
    <property type="match status" value="1"/>
</dbReference>
<feature type="region of interest" description="Disordered" evidence="4">
    <location>
        <begin position="137"/>
        <end position="156"/>
    </location>
</feature>
<evidence type="ECO:0000313" key="6">
    <source>
        <dbReference type="Proteomes" id="UP001370490"/>
    </source>
</evidence>
<dbReference type="EMBL" id="JBAMMX010000003">
    <property type="protein sequence ID" value="KAK6944191.1"/>
    <property type="molecule type" value="Genomic_DNA"/>
</dbReference>
<feature type="region of interest" description="Disordered" evidence="4">
    <location>
        <begin position="64"/>
        <end position="97"/>
    </location>
</feature>
<evidence type="ECO:0000256" key="1">
    <source>
        <dbReference type="ARBA" id="ARBA00023015"/>
    </source>
</evidence>
<evidence type="ECO:0000313" key="5">
    <source>
        <dbReference type="EMBL" id="KAK6944191.1"/>
    </source>
</evidence>
<dbReference type="Proteomes" id="UP001370490">
    <property type="component" value="Unassembled WGS sequence"/>
</dbReference>
<accession>A0AAN8ZNE0</accession>
<name>A0AAN8ZNE0_9MAGN</name>
<keyword evidence="2" id="KW-0804">Transcription</keyword>
<dbReference type="Pfam" id="PF03514">
    <property type="entry name" value="GRAS"/>
    <property type="match status" value="1"/>
</dbReference>
<comment type="caution">
    <text evidence="5">The sequence shown here is derived from an EMBL/GenBank/DDBJ whole genome shotgun (WGS) entry which is preliminary data.</text>
</comment>
<proteinExistence type="inferred from homology"/>
<feature type="region of interest" description="SAW" evidence="3">
    <location>
        <begin position="457"/>
        <end position="532"/>
    </location>
</feature>
<evidence type="ECO:0000256" key="3">
    <source>
        <dbReference type="PROSITE-ProRule" id="PRU01191"/>
    </source>
</evidence>
<organism evidence="5 6">
    <name type="scientific">Dillenia turbinata</name>
    <dbReference type="NCBI Taxonomy" id="194707"/>
    <lineage>
        <taxon>Eukaryota</taxon>
        <taxon>Viridiplantae</taxon>
        <taxon>Streptophyta</taxon>
        <taxon>Embryophyta</taxon>
        <taxon>Tracheophyta</taxon>
        <taxon>Spermatophyta</taxon>
        <taxon>Magnoliopsida</taxon>
        <taxon>eudicotyledons</taxon>
        <taxon>Gunneridae</taxon>
        <taxon>Pentapetalae</taxon>
        <taxon>Dilleniales</taxon>
        <taxon>Dilleniaceae</taxon>
        <taxon>Dillenia</taxon>
    </lineage>
</organism>
<evidence type="ECO:0000256" key="2">
    <source>
        <dbReference type="ARBA" id="ARBA00023163"/>
    </source>
</evidence>
<feature type="region of interest" description="Leucine repeat I (LRI)" evidence="3">
    <location>
        <begin position="157"/>
        <end position="217"/>
    </location>
</feature>
<keyword evidence="1" id="KW-0805">Transcription regulation</keyword>
<dbReference type="PROSITE" id="PS50985">
    <property type="entry name" value="GRAS"/>
    <property type="match status" value="1"/>
</dbReference>
<gene>
    <name evidence="5" type="ORF">RJ641_025293</name>
</gene>
<dbReference type="AlphaFoldDB" id="A0AAN8ZNE0"/>
<evidence type="ECO:0000256" key="4">
    <source>
        <dbReference type="SAM" id="MobiDB-lite"/>
    </source>
</evidence>
<comment type="similarity">
    <text evidence="3">Belongs to the GRAS family.</text>
</comment>
<reference evidence="5 6" key="1">
    <citation type="submission" date="2023-12" db="EMBL/GenBank/DDBJ databases">
        <title>A high-quality genome assembly for Dillenia turbinata (Dilleniales).</title>
        <authorList>
            <person name="Chanderbali A."/>
        </authorList>
    </citation>
    <scope>NUCLEOTIDE SEQUENCE [LARGE SCALE GENOMIC DNA]</scope>
    <source>
        <strain evidence="5">LSX21</strain>
        <tissue evidence="5">Leaf</tissue>
    </source>
</reference>
<feature type="region of interest" description="Leucine repeat II (LRII)" evidence="3">
    <location>
        <begin position="317"/>
        <end position="349"/>
    </location>
</feature>
<comment type="caution">
    <text evidence="3">Lacks conserved residue(s) required for the propagation of feature annotation.</text>
</comment>
<keyword evidence="6" id="KW-1185">Reference proteome</keyword>
<sequence length="540" mass="61817">MKSDHSTINFHETNGYSDPILEFISTVLMDEDMKSKICTSVDLLALQAAEKYFYEALVDKNSSTHNQIPQNLQHPYPNDRELLKGKNSHSRSEDFEVEQGRSNKLVASFADETVLSETFDRVLLCLGETDAKSNLQLDVHGGKSGRRRQRRKSEESMDPSALLIQCAQAVAAYDRASAAELLMQIRQYASPCGNGPRRLAFYFADALEARLAGTGAQHCALSFSNGLAANDFLAAYHLYQLVCPFDNILFLFNRMVIMDLAAKASKLHIVHFGILYGFRWPLVIQHLSKIRGGPPTLRITGIEFPQPGFKPAQRVEETGQRLAHYCKRFNVPFEYNGIARNWESIQIKDLKLESDEVLIVVCTNRLRNLPDETVVPAESNPRDKVLKLIKKMNPRIFIHGVINGAFNSPFFVARFREVLFHFSPLFDMFDTIVPGHNKERMFIEREIFGREIMNVVASEGADRVERPETYKQWQIRNQRAGLNQMPLDKKIIEKLKAKVRQEYHKEFLITQDGEWMLQGWKGRVTFAVSCWNADRDNEHK</sequence>
<feature type="compositionally biased region" description="Basic and acidic residues" evidence="4">
    <location>
        <begin position="77"/>
        <end position="97"/>
    </location>
</feature>
<feature type="compositionally biased region" description="Polar residues" evidence="4">
    <location>
        <begin position="64"/>
        <end position="73"/>
    </location>
</feature>
<protein>
    <submittedName>
        <fullName evidence="5">Transcription factor GRAS</fullName>
    </submittedName>
</protein>
<feature type="region of interest" description="VHIID" evidence="3">
    <location>
        <begin position="236"/>
        <end position="301"/>
    </location>
</feature>
<dbReference type="InterPro" id="IPR005202">
    <property type="entry name" value="TF_GRAS"/>
</dbReference>